<dbReference type="Pfam" id="PF03091">
    <property type="entry name" value="CutA1"/>
    <property type="match status" value="1"/>
</dbReference>
<dbReference type="STRING" id="276.THFILI_03340"/>
<reference evidence="2 3" key="1">
    <citation type="journal article" date="2015" name="Genome Announc.">
        <title>Draft Genome Sequence of the Thermophile Thermus filiformis ATCC 43280, Producer of Carotenoid-(Di)glucoside-Branched Fatty Acid (Di)esters and Source of Hyperthermostable Enzymes of Biotechnological Interest.</title>
        <authorList>
            <person name="Mandelli F."/>
            <person name="Oliveira Ramires B."/>
            <person name="Couger M.B."/>
            <person name="Paixao D.A."/>
            <person name="Camilo C.M."/>
            <person name="Polikarpov I."/>
            <person name="Prade R."/>
            <person name="Riano-Pachon D.M."/>
            <person name="Squina F.M."/>
        </authorList>
    </citation>
    <scope>NUCLEOTIDE SEQUENCE [LARGE SCALE GENOMIC DNA]</scope>
    <source>
        <strain evidence="2 3">ATCC 43280</strain>
    </source>
</reference>
<organism evidence="2 3">
    <name type="scientific">Thermus filiformis</name>
    <dbReference type="NCBI Taxonomy" id="276"/>
    <lineage>
        <taxon>Bacteria</taxon>
        <taxon>Thermotogati</taxon>
        <taxon>Deinococcota</taxon>
        <taxon>Deinococci</taxon>
        <taxon>Thermales</taxon>
        <taxon>Thermaceae</taxon>
        <taxon>Thermus</taxon>
    </lineage>
</organism>
<dbReference type="InterPro" id="IPR011322">
    <property type="entry name" value="N-reg_PII-like_a/b"/>
</dbReference>
<dbReference type="Gene3D" id="3.30.70.120">
    <property type="match status" value="1"/>
</dbReference>
<dbReference type="GO" id="GO:0005507">
    <property type="term" value="F:copper ion binding"/>
    <property type="evidence" value="ECO:0007669"/>
    <property type="project" value="TreeGrafter"/>
</dbReference>
<dbReference type="AlphaFoldDB" id="A0A0D6XCS2"/>
<accession>A0A0D6XCS2</accession>
<dbReference type="PANTHER" id="PTHR23419">
    <property type="entry name" value="DIVALENT CATION TOLERANCE CUTA-RELATED"/>
    <property type="match status" value="1"/>
</dbReference>
<evidence type="ECO:0000256" key="1">
    <source>
        <dbReference type="ARBA" id="ARBA00010169"/>
    </source>
</evidence>
<sequence length="103" mass="11771">MEEVVLITVPTEEKAREIARALVEERLAACVNILPGLTSVYRWQGEVVEDRELLLVVKTTTFRFPALKERVLSLHPYSVPEILALPVAEGHRAYLDWLRESTE</sequence>
<dbReference type="RefSeq" id="WP_038062078.1">
    <property type="nucleotide sequence ID" value="NZ_JPSL02000037.1"/>
</dbReference>
<name>A0A0D6XCS2_THEFI</name>
<dbReference type="OrthoDB" id="37622at2"/>
<dbReference type="PANTHER" id="PTHR23419:SF8">
    <property type="entry name" value="FI09726P"/>
    <property type="match status" value="1"/>
</dbReference>
<evidence type="ECO:0000313" key="3">
    <source>
        <dbReference type="Proteomes" id="UP000030364"/>
    </source>
</evidence>
<protein>
    <submittedName>
        <fullName evidence="2">Cation tolerance protein CutA</fullName>
    </submittedName>
</protein>
<comment type="similarity">
    <text evidence="1">Belongs to the CutA family.</text>
</comment>
<comment type="caution">
    <text evidence="2">The sequence shown here is derived from an EMBL/GenBank/DDBJ whole genome shotgun (WGS) entry which is preliminary data.</text>
</comment>
<proteinExistence type="inferred from homology"/>
<dbReference type="GO" id="GO:0010038">
    <property type="term" value="P:response to metal ion"/>
    <property type="evidence" value="ECO:0007669"/>
    <property type="project" value="InterPro"/>
</dbReference>
<gene>
    <name evidence="2" type="ORF">THFILI_03340</name>
</gene>
<keyword evidence="3" id="KW-1185">Reference proteome</keyword>
<evidence type="ECO:0000313" key="2">
    <source>
        <dbReference type="EMBL" id="KIX84683.1"/>
    </source>
</evidence>
<dbReference type="Proteomes" id="UP000030364">
    <property type="component" value="Unassembled WGS sequence"/>
</dbReference>
<dbReference type="SUPFAM" id="SSF54913">
    <property type="entry name" value="GlnB-like"/>
    <property type="match status" value="1"/>
</dbReference>
<dbReference type="InterPro" id="IPR004323">
    <property type="entry name" value="Ion_tolerance_CutA"/>
</dbReference>
<dbReference type="InterPro" id="IPR015867">
    <property type="entry name" value="N-reg_PII/ATP_PRibTrfase_C"/>
</dbReference>
<dbReference type="EMBL" id="JPSL02000037">
    <property type="protein sequence ID" value="KIX84683.1"/>
    <property type="molecule type" value="Genomic_DNA"/>
</dbReference>